<evidence type="ECO:0000313" key="2">
    <source>
        <dbReference type="EMBL" id="XAM17584.1"/>
    </source>
</evidence>
<accession>A0ABZ3F693</accession>
<name>A0ABZ3F693_9HELI</name>
<sequence length="74" mass="8700">MTFASFVAFLVFMFVAGGSLVLVYAWFISDFVFKRLYLKTLFHKFLENSIQTKTRTKNTQTPSKGKEYFKIIKE</sequence>
<keyword evidence="1" id="KW-1133">Transmembrane helix</keyword>
<proteinExistence type="predicted"/>
<dbReference type="Proteomes" id="UP001434737">
    <property type="component" value="Chromosome"/>
</dbReference>
<reference evidence="2 3" key="1">
    <citation type="submission" date="2024-02" db="EMBL/GenBank/DDBJ databases">
        <title>Genome and pathogenicity analysis of Helicobacter mastomyrinus isolated from mice.</title>
        <authorList>
            <person name="Zhu L."/>
        </authorList>
    </citation>
    <scope>NUCLEOTIDE SEQUENCE [LARGE SCALE GENOMIC DNA]</scope>
    <source>
        <strain evidence="2 3">Hm-17</strain>
    </source>
</reference>
<dbReference type="RefSeq" id="WP_343353235.1">
    <property type="nucleotide sequence ID" value="NZ_CP145316.1"/>
</dbReference>
<gene>
    <name evidence="2" type="ORF">V3I05_07805</name>
</gene>
<dbReference type="EMBL" id="CP145316">
    <property type="protein sequence ID" value="XAM17584.1"/>
    <property type="molecule type" value="Genomic_DNA"/>
</dbReference>
<keyword evidence="1" id="KW-0812">Transmembrane</keyword>
<keyword evidence="1" id="KW-0472">Membrane</keyword>
<protein>
    <submittedName>
        <fullName evidence="2">Uncharacterized protein</fullName>
    </submittedName>
</protein>
<evidence type="ECO:0000313" key="3">
    <source>
        <dbReference type="Proteomes" id="UP001434737"/>
    </source>
</evidence>
<organism evidence="2 3">
    <name type="scientific">Helicobacter mastomyrinus</name>
    <dbReference type="NCBI Taxonomy" id="287948"/>
    <lineage>
        <taxon>Bacteria</taxon>
        <taxon>Pseudomonadati</taxon>
        <taxon>Campylobacterota</taxon>
        <taxon>Epsilonproteobacteria</taxon>
        <taxon>Campylobacterales</taxon>
        <taxon>Helicobacteraceae</taxon>
        <taxon>Helicobacter</taxon>
    </lineage>
</organism>
<evidence type="ECO:0000256" key="1">
    <source>
        <dbReference type="SAM" id="Phobius"/>
    </source>
</evidence>
<feature type="transmembrane region" description="Helical" evidence="1">
    <location>
        <begin position="6"/>
        <end position="27"/>
    </location>
</feature>
<keyword evidence="3" id="KW-1185">Reference proteome</keyword>